<dbReference type="PANTHER" id="PTHR45947">
    <property type="entry name" value="SULFOQUINOVOSYL TRANSFERASE SQD2"/>
    <property type="match status" value="1"/>
</dbReference>
<accession>A0ABR9XGG6</accession>
<dbReference type="InterPro" id="IPR028098">
    <property type="entry name" value="Glyco_trans_4-like_N"/>
</dbReference>
<dbReference type="Pfam" id="PF00534">
    <property type="entry name" value="Glycos_transf_1"/>
    <property type="match status" value="1"/>
</dbReference>
<dbReference type="PANTHER" id="PTHR45947:SF3">
    <property type="entry name" value="SULFOQUINOVOSYL TRANSFERASE SQD2"/>
    <property type="match status" value="1"/>
</dbReference>
<dbReference type="CDD" id="cd03801">
    <property type="entry name" value="GT4_PimA-like"/>
    <property type="match status" value="1"/>
</dbReference>
<gene>
    <name evidence="3" type="ORF">IRJ18_08320</name>
</gene>
<reference evidence="3 4" key="1">
    <citation type="submission" date="2020-10" db="EMBL/GenBank/DDBJ databases">
        <title>Mucilaginibacter mali sp. nov., isolated from rhizosphere soil of apple orchard.</title>
        <authorList>
            <person name="Lee J.-S."/>
            <person name="Kim H.S."/>
            <person name="Kim J.-S."/>
        </authorList>
    </citation>
    <scope>NUCLEOTIDE SEQUENCE [LARGE SCALE GENOMIC DNA]</scope>
    <source>
        <strain evidence="3 4">KCTC 23157</strain>
    </source>
</reference>
<dbReference type="Proteomes" id="UP000632774">
    <property type="component" value="Unassembled WGS sequence"/>
</dbReference>
<comment type="caution">
    <text evidence="3">The sequence shown here is derived from an EMBL/GenBank/DDBJ whole genome shotgun (WGS) entry which is preliminary data.</text>
</comment>
<dbReference type="InterPro" id="IPR001296">
    <property type="entry name" value="Glyco_trans_1"/>
</dbReference>
<dbReference type="Gene3D" id="3.40.50.2000">
    <property type="entry name" value="Glycogen Phosphorylase B"/>
    <property type="match status" value="2"/>
</dbReference>
<organism evidence="3 4">
    <name type="scientific">Mucilaginibacter boryungensis</name>
    <dbReference type="NCBI Taxonomy" id="768480"/>
    <lineage>
        <taxon>Bacteria</taxon>
        <taxon>Pseudomonadati</taxon>
        <taxon>Bacteroidota</taxon>
        <taxon>Sphingobacteriia</taxon>
        <taxon>Sphingobacteriales</taxon>
        <taxon>Sphingobacteriaceae</taxon>
        <taxon>Mucilaginibacter</taxon>
    </lineage>
</organism>
<dbReference type="EMBL" id="JADFFM010000001">
    <property type="protein sequence ID" value="MBE9666361.1"/>
    <property type="molecule type" value="Genomic_DNA"/>
</dbReference>
<keyword evidence="4" id="KW-1185">Reference proteome</keyword>
<dbReference type="Pfam" id="PF13439">
    <property type="entry name" value="Glyco_transf_4"/>
    <property type="match status" value="1"/>
</dbReference>
<dbReference type="RefSeq" id="WP_194105726.1">
    <property type="nucleotide sequence ID" value="NZ_JADFFM010000001.1"/>
</dbReference>
<proteinExistence type="predicted"/>
<feature type="domain" description="Glycosyltransferase subfamily 4-like N-terminal" evidence="2">
    <location>
        <begin position="16"/>
        <end position="211"/>
    </location>
</feature>
<evidence type="ECO:0000259" key="2">
    <source>
        <dbReference type="Pfam" id="PF13439"/>
    </source>
</evidence>
<name>A0ABR9XGG6_9SPHI</name>
<evidence type="ECO:0000313" key="3">
    <source>
        <dbReference type="EMBL" id="MBE9666361.1"/>
    </source>
</evidence>
<sequence>MNILYLCDEYPPGQHGGIGSAVQLMARQMAAMGYTVVVAGLYTPGYGGEDEFWDEGVKVYRFRLELDGRFFEKRSRLMVRIVTRLLKDTGLMQRDIRKRLPEFKDRLEEIIDRYHIDLVEMPDYNDYIKFCTSYLPFPKLSVPVIVKLHGSITYTRQVTKLPPAHIIKMEQDILNQAVAVVGVSEYMARESAKYLSYTKAIEVIYNGIDTDIAIDITRNTEQVIYTGTLVASKGIYQLAKAWNLVNKAVPGARLIICGRGDQRKVISYLSNEAKKTVTFTGHITKQALFKHLSSSVISVFPSYSEAFALAPLEAMACGTAVINTKRTSGPELIEDKIDGLLVDPDDVEQIASSIISLLNNPDVCKTLAVRGNKKVKAQFDIKTIAQQHVEFYKRILQLDL</sequence>
<feature type="domain" description="Glycosyl transferase family 1" evidence="1">
    <location>
        <begin position="219"/>
        <end position="370"/>
    </location>
</feature>
<dbReference type="SUPFAM" id="SSF53756">
    <property type="entry name" value="UDP-Glycosyltransferase/glycogen phosphorylase"/>
    <property type="match status" value="1"/>
</dbReference>
<evidence type="ECO:0000313" key="4">
    <source>
        <dbReference type="Proteomes" id="UP000632774"/>
    </source>
</evidence>
<evidence type="ECO:0000259" key="1">
    <source>
        <dbReference type="Pfam" id="PF00534"/>
    </source>
</evidence>
<dbReference type="InterPro" id="IPR050194">
    <property type="entry name" value="Glycosyltransferase_grp1"/>
</dbReference>
<protein>
    <submittedName>
        <fullName evidence="3">Glycosyltransferase family 4 protein</fullName>
    </submittedName>
</protein>